<reference evidence="3 4" key="1">
    <citation type="submission" date="2019-02" db="EMBL/GenBank/DDBJ databases">
        <title>Deep-cultivation of Planctomycetes and their phenomic and genomic characterization uncovers novel biology.</title>
        <authorList>
            <person name="Wiegand S."/>
            <person name="Jogler M."/>
            <person name="Boedeker C."/>
            <person name="Pinto D."/>
            <person name="Vollmers J."/>
            <person name="Rivas-Marin E."/>
            <person name="Kohn T."/>
            <person name="Peeters S.H."/>
            <person name="Heuer A."/>
            <person name="Rast P."/>
            <person name="Oberbeckmann S."/>
            <person name="Bunk B."/>
            <person name="Jeske O."/>
            <person name="Meyerdierks A."/>
            <person name="Storesund J.E."/>
            <person name="Kallscheuer N."/>
            <person name="Luecker S."/>
            <person name="Lage O.M."/>
            <person name="Pohl T."/>
            <person name="Merkel B.J."/>
            <person name="Hornburger P."/>
            <person name="Mueller R.-W."/>
            <person name="Bruemmer F."/>
            <person name="Labrenz M."/>
            <person name="Spormann A.M."/>
            <person name="Op Den Camp H."/>
            <person name="Overmann J."/>
            <person name="Amann R."/>
            <person name="Jetten M.S.M."/>
            <person name="Mascher T."/>
            <person name="Medema M.H."/>
            <person name="Devos D.P."/>
            <person name="Kaster A.-K."/>
            <person name="Ovreas L."/>
            <person name="Rohde M."/>
            <person name="Galperin M.Y."/>
            <person name="Jogler C."/>
        </authorList>
    </citation>
    <scope>NUCLEOTIDE SEQUENCE [LARGE SCALE GENOMIC DNA]</scope>
    <source>
        <strain evidence="3 4">Pla111</strain>
    </source>
</reference>
<feature type="domain" description="Prenyltransferase alpha-alpha toroid" evidence="2">
    <location>
        <begin position="157"/>
        <end position="246"/>
    </location>
</feature>
<dbReference type="Proteomes" id="UP000318995">
    <property type="component" value="Unassembled WGS sequence"/>
</dbReference>
<dbReference type="SUPFAM" id="SSF48239">
    <property type="entry name" value="Terpenoid cyclases/Protein prenyltransferases"/>
    <property type="match status" value="1"/>
</dbReference>
<dbReference type="EMBL" id="SJPH01000005">
    <property type="protein sequence ID" value="TWT42879.1"/>
    <property type="molecule type" value="Genomic_DNA"/>
</dbReference>
<dbReference type="RefSeq" id="WP_146574753.1">
    <property type="nucleotide sequence ID" value="NZ_SJPH01000005.1"/>
</dbReference>
<dbReference type="GO" id="GO:0016740">
    <property type="term" value="F:transferase activity"/>
    <property type="evidence" value="ECO:0007669"/>
    <property type="project" value="UniProtKB-KW"/>
</dbReference>
<dbReference type="OrthoDB" id="265313at2"/>
<sequence length="349" mass="37862">MNAPTNLTWRTVSERPRIVLAVTMLMALAVPVGAQPTAAELIAPCETSIERGLAYLRRTQLADGGFGGQRMGNNPAVVALAGMAFLAGGSTPERGPYGDACQRCVDYLIDHTEPSGLVSVQGAGSHGPMYGHGFATLFMAEAYGMSPRPELRDKLASAVRLIVNAQNDEGGWRYQPQPVDADLSVTICQIMALRAARNAGVYVPPATVERCLDYVRRCQNPDGGFNYQPGPRASSLYPRSAAGVVALYSAGVYDGDEIVRGLDYLERQAGGGDANRSVHYYYGQYYAAQAMWQVGGERWLRWYPATRDELVARQKNDGSWDDNNGAHYATAMACIVLQTPNEAVPIFQR</sequence>
<gene>
    <name evidence="3" type="ORF">Pla111_25170</name>
</gene>
<comment type="caution">
    <text evidence="3">The sequence shown here is derived from an EMBL/GenBank/DDBJ whole genome shotgun (WGS) entry which is preliminary data.</text>
</comment>
<organism evidence="3 4">
    <name type="scientific">Botrimarina hoheduenensis</name>
    <dbReference type="NCBI Taxonomy" id="2528000"/>
    <lineage>
        <taxon>Bacteria</taxon>
        <taxon>Pseudomonadati</taxon>
        <taxon>Planctomycetota</taxon>
        <taxon>Planctomycetia</taxon>
        <taxon>Pirellulales</taxon>
        <taxon>Lacipirellulaceae</taxon>
        <taxon>Botrimarina</taxon>
    </lineage>
</organism>
<dbReference type="InterPro" id="IPR008930">
    <property type="entry name" value="Terpenoid_cyclase/PrenylTrfase"/>
</dbReference>
<keyword evidence="3" id="KW-0808">Transferase</keyword>
<dbReference type="CDD" id="cd00688">
    <property type="entry name" value="ISOPREN_C2_like"/>
    <property type="match status" value="1"/>
</dbReference>
<dbReference type="AlphaFoldDB" id="A0A5C5VYQ0"/>
<evidence type="ECO:0000259" key="2">
    <source>
        <dbReference type="Pfam" id="PF00432"/>
    </source>
</evidence>
<keyword evidence="4" id="KW-1185">Reference proteome</keyword>
<evidence type="ECO:0000256" key="1">
    <source>
        <dbReference type="ARBA" id="ARBA00022737"/>
    </source>
</evidence>
<proteinExistence type="predicted"/>
<protein>
    <submittedName>
        <fullName evidence="3">Prenyltransferase and squalene oxidase repeat protein</fullName>
    </submittedName>
</protein>
<name>A0A5C5VYQ0_9BACT</name>
<dbReference type="Pfam" id="PF00432">
    <property type="entry name" value="Prenyltrans"/>
    <property type="match status" value="1"/>
</dbReference>
<keyword evidence="1" id="KW-0677">Repeat</keyword>
<evidence type="ECO:0000313" key="4">
    <source>
        <dbReference type="Proteomes" id="UP000318995"/>
    </source>
</evidence>
<accession>A0A5C5VYQ0</accession>
<dbReference type="Gene3D" id="1.50.10.20">
    <property type="match status" value="2"/>
</dbReference>
<dbReference type="InterPro" id="IPR001330">
    <property type="entry name" value="Prenyltrans"/>
</dbReference>
<evidence type="ECO:0000313" key="3">
    <source>
        <dbReference type="EMBL" id="TWT42879.1"/>
    </source>
</evidence>